<evidence type="ECO:0000313" key="2">
    <source>
        <dbReference type="Proteomes" id="UP000789525"/>
    </source>
</evidence>
<dbReference type="Proteomes" id="UP000789525">
    <property type="component" value="Unassembled WGS sequence"/>
</dbReference>
<accession>A0ACA9P1N2</accession>
<dbReference type="EMBL" id="CAJVPT010027448">
    <property type="protein sequence ID" value="CAG8683680.1"/>
    <property type="molecule type" value="Genomic_DNA"/>
</dbReference>
<proteinExistence type="predicted"/>
<protein>
    <submittedName>
        <fullName evidence="1">11675_t:CDS:1</fullName>
    </submittedName>
</protein>
<organism evidence="1 2">
    <name type="scientific">Acaulospora colombiana</name>
    <dbReference type="NCBI Taxonomy" id="27376"/>
    <lineage>
        <taxon>Eukaryota</taxon>
        <taxon>Fungi</taxon>
        <taxon>Fungi incertae sedis</taxon>
        <taxon>Mucoromycota</taxon>
        <taxon>Glomeromycotina</taxon>
        <taxon>Glomeromycetes</taxon>
        <taxon>Diversisporales</taxon>
        <taxon>Acaulosporaceae</taxon>
        <taxon>Acaulospora</taxon>
    </lineage>
</organism>
<evidence type="ECO:0000313" key="1">
    <source>
        <dbReference type="EMBL" id="CAG8683680.1"/>
    </source>
</evidence>
<name>A0ACA9P1N2_9GLOM</name>
<comment type="caution">
    <text evidence="1">The sequence shown here is derived from an EMBL/GenBank/DDBJ whole genome shotgun (WGS) entry which is preliminary data.</text>
</comment>
<sequence length="133" mass="14730">QTCKFDQLGELGKAEGEVDDSGSFKVENHFTEPISVEVIRELRTRGDTNKPEAPTPEETIYVTPDKVLPEESITLTPIDKIVVWFQATSSTGSMEGEIIGKKVEIILKGKNRTTQTYSFDEAGKWKEGPLPSS</sequence>
<reference evidence="1" key="1">
    <citation type="submission" date="2021-06" db="EMBL/GenBank/DDBJ databases">
        <authorList>
            <person name="Kallberg Y."/>
            <person name="Tangrot J."/>
            <person name="Rosling A."/>
        </authorList>
    </citation>
    <scope>NUCLEOTIDE SEQUENCE</scope>
    <source>
        <strain evidence="1">CL356</strain>
    </source>
</reference>
<feature type="non-terminal residue" evidence="1">
    <location>
        <position position="1"/>
    </location>
</feature>
<keyword evidence="2" id="KW-1185">Reference proteome</keyword>
<gene>
    <name evidence="1" type="ORF">ACOLOM_LOCUS9452</name>
</gene>